<keyword evidence="3" id="KW-1185">Reference proteome</keyword>
<dbReference type="InterPro" id="IPR007842">
    <property type="entry name" value="HEPN_dom"/>
</dbReference>
<name>A0ABT9PLL8_9HYPH</name>
<evidence type="ECO:0000313" key="3">
    <source>
        <dbReference type="Proteomes" id="UP001241472"/>
    </source>
</evidence>
<gene>
    <name evidence="2" type="ORF">J2T09_000083</name>
</gene>
<dbReference type="Pfam" id="PF05168">
    <property type="entry name" value="HEPN"/>
    <property type="match status" value="1"/>
</dbReference>
<organism evidence="2 3">
    <name type="scientific">Neorhizobium huautlense</name>
    <dbReference type="NCBI Taxonomy" id="67774"/>
    <lineage>
        <taxon>Bacteria</taxon>
        <taxon>Pseudomonadati</taxon>
        <taxon>Pseudomonadota</taxon>
        <taxon>Alphaproteobacteria</taxon>
        <taxon>Hyphomicrobiales</taxon>
        <taxon>Rhizobiaceae</taxon>
        <taxon>Rhizobium/Agrobacterium group</taxon>
        <taxon>Neorhizobium</taxon>
    </lineage>
</organism>
<sequence length="149" mass="16173">MSADLHIANALRLAHEDIEAARALSAIGNRNDAYHAQQAAEKILIALLTSEGIRADRKDAHRLDVLQGLLPDANPFKQRFSSVLFLTIYATTYRYPKDAGRLPAKADQAELGAAMETVAQMLHEVAAQFGVGLTDSDKIPVVSSAPPRR</sequence>
<dbReference type="RefSeq" id="WP_306829880.1">
    <property type="nucleotide sequence ID" value="NZ_JAUSRF010000001.1"/>
</dbReference>
<feature type="domain" description="HEPN" evidence="1">
    <location>
        <begin position="11"/>
        <end position="124"/>
    </location>
</feature>
<accession>A0ABT9PLL8</accession>
<dbReference type="Gene3D" id="1.20.120.330">
    <property type="entry name" value="Nucleotidyltransferases domain 2"/>
    <property type="match status" value="1"/>
</dbReference>
<proteinExistence type="predicted"/>
<dbReference type="Proteomes" id="UP001241472">
    <property type="component" value="Unassembled WGS sequence"/>
</dbReference>
<protein>
    <submittedName>
        <fullName evidence="2">HEPN domain-containing protein</fullName>
    </submittedName>
</protein>
<evidence type="ECO:0000313" key="2">
    <source>
        <dbReference type="EMBL" id="MDP9835342.1"/>
    </source>
</evidence>
<dbReference type="SUPFAM" id="SSF81593">
    <property type="entry name" value="Nucleotidyltransferase substrate binding subunit/domain"/>
    <property type="match status" value="1"/>
</dbReference>
<reference evidence="2 3" key="1">
    <citation type="submission" date="2023-07" db="EMBL/GenBank/DDBJ databases">
        <title>Sorghum-associated microbial communities from plants grown in Nebraska, USA.</title>
        <authorList>
            <person name="Schachtman D."/>
        </authorList>
    </citation>
    <scope>NUCLEOTIDE SEQUENCE [LARGE SCALE GENOMIC DNA]</scope>
    <source>
        <strain evidence="2 3">DS1307</strain>
    </source>
</reference>
<evidence type="ECO:0000259" key="1">
    <source>
        <dbReference type="Pfam" id="PF05168"/>
    </source>
</evidence>
<dbReference type="EMBL" id="JAUSRF010000001">
    <property type="protein sequence ID" value="MDP9835342.1"/>
    <property type="molecule type" value="Genomic_DNA"/>
</dbReference>
<comment type="caution">
    <text evidence="2">The sequence shown here is derived from an EMBL/GenBank/DDBJ whole genome shotgun (WGS) entry which is preliminary data.</text>
</comment>